<comment type="similarity">
    <text evidence="3">Belongs to the mab-21 family.</text>
</comment>
<name>A0ABM3MIS0_GALME</name>
<evidence type="ECO:0000256" key="1">
    <source>
        <dbReference type="ARBA" id="ARBA00001936"/>
    </source>
</evidence>
<evidence type="ECO:0000256" key="9">
    <source>
        <dbReference type="ARBA" id="ARBA00022842"/>
    </source>
</evidence>
<dbReference type="GeneID" id="113511816"/>
<dbReference type="RefSeq" id="XP_052751288.1">
    <property type="nucleotide sequence ID" value="XM_052895328.1"/>
</dbReference>
<dbReference type="Pfam" id="PF20266">
    <property type="entry name" value="Mab-21_C"/>
    <property type="match status" value="1"/>
</dbReference>
<keyword evidence="7" id="KW-0547">Nucleotide-binding</keyword>
<feature type="domain" description="Mab-21-like nucleotidyltransferase" evidence="13">
    <location>
        <begin position="81"/>
        <end position="278"/>
    </location>
</feature>
<evidence type="ECO:0000256" key="12">
    <source>
        <dbReference type="SAM" id="Coils"/>
    </source>
</evidence>
<accession>A0ABM3MIS0</accession>
<gene>
    <name evidence="16" type="primary">LOC113511816</name>
</gene>
<evidence type="ECO:0000259" key="14">
    <source>
        <dbReference type="Pfam" id="PF20266"/>
    </source>
</evidence>
<reference evidence="16" key="1">
    <citation type="submission" date="2025-08" db="UniProtKB">
        <authorList>
            <consortium name="RefSeq"/>
        </authorList>
    </citation>
    <scope>IDENTIFICATION</scope>
    <source>
        <tissue evidence="16">Whole larvae</tissue>
    </source>
</reference>
<proteinExistence type="inferred from homology"/>
<sequence>MTLLWIIIQIKSTMSNKQKKNKLDLYLTEVFNHFIALKDNDVKRSQEVFKSVFEQVKDAMGEQCNYFANYSSQVMYGGSVYDGIKVSKLDEFDMDIVIRLPISYEDGENGITIENEQPGFVKLKITKAFDNLVTQSNWELCHKVTHTWRDNDSYLRQDMFRNWIHSIVQKAMNDLHNKVTVNGVTYSLSYKKSGPAYTLKIASLPDNKDEPFKLDVDLVPVIRFTHPRWPQGYRQPNVTTAKDWLVVPKPNKAIKDGQLQNRCWRLSFQDFEKELMKGCQNLKTTIRLVKKMRDVLEMKAIASYYIKTLFLWKISQNDKKYWETKVSALFKTMVGELHKAIQDKNIPYFWNEDNNLIESLNDHLQRDYTRKLQNVLDGIDSDDMDKVLIALLTTDELTLFKRFDFYQKSISSIRLPRRSQKLTLDADLVNNLESKMLELTTKLKELTEKMNNMNTNEDEYPEVVQEVKEISDEIEDYKSMLPVEPKRGGTLKKILLFLAFLPLVNNPNSSRPNEETGLRLQYD</sequence>
<evidence type="ECO:0000256" key="7">
    <source>
        <dbReference type="ARBA" id="ARBA00022741"/>
    </source>
</evidence>
<organism evidence="15 16">
    <name type="scientific">Galleria mellonella</name>
    <name type="common">Greater wax moth</name>
    <dbReference type="NCBI Taxonomy" id="7137"/>
    <lineage>
        <taxon>Eukaryota</taxon>
        <taxon>Metazoa</taxon>
        <taxon>Ecdysozoa</taxon>
        <taxon>Arthropoda</taxon>
        <taxon>Hexapoda</taxon>
        <taxon>Insecta</taxon>
        <taxon>Pterygota</taxon>
        <taxon>Neoptera</taxon>
        <taxon>Endopterygota</taxon>
        <taxon>Lepidoptera</taxon>
        <taxon>Glossata</taxon>
        <taxon>Ditrysia</taxon>
        <taxon>Pyraloidea</taxon>
        <taxon>Pyralidae</taxon>
        <taxon>Galleriinae</taxon>
        <taxon>Galleria</taxon>
    </lineage>
</organism>
<keyword evidence="9" id="KW-0460">Magnesium</keyword>
<keyword evidence="4" id="KW-0808">Transferase</keyword>
<dbReference type="InterPro" id="IPR024810">
    <property type="entry name" value="MAB21L/cGLR"/>
</dbReference>
<dbReference type="Gene3D" id="1.10.1410.40">
    <property type="match status" value="1"/>
</dbReference>
<keyword evidence="6" id="KW-0479">Metal-binding</keyword>
<dbReference type="PANTHER" id="PTHR10656:SF42">
    <property type="entry name" value="CYCLIC GMP-AMP SYNTHASE-LIKE PROTEIN-RELATED"/>
    <property type="match status" value="1"/>
</dbReference>
<evidence type="ECO:0000256" key="5">
    <source>
        <dbReference type="ARBA" id="ARBA00022695"/>
    </source>
</evidence>
<keyword evidence="11" id="KW-0464">Manganese</keyword>
<comment type="cofactor">
    <cofactor evidence="2">
        <name>Mg(2+)</name>
        <dbReference type="ChEBI" id="CHEBI:18420"/>
    </cofactor>
</comment>
<evidence type="ECO:0000256" key="6">
    <source>
        <dbReference type="ARBA" id="ARBA00022723"/>
    </source>
</evidence>
<dbReference type="SMART" id="SM01265">
    <property type="entry name" value="Mab-21"/>
    <property type="match status" value="1"/>
</dbReference>
<dbReference type="PANTHER" id="PTHR10656">
    <property type="entry name" value="CELL FATE DETERMINING PROTEIN MAB21-RELATED"/>
    <property type="match status" value="1"/>
</dbReference>
<evidence type="ECO:0000313" key="16">
    <source>
        <dbReference type="RefSeq" id="XP_052751288.1"/>
    </source>
</evidence>
<keyword evidence="5" id="KW-0548">Nucleotidyltransferase</keyword>
<comment type="cofactor">
    <cofactor evidence="1">
        <name>Mn(2+)</name>
        <dbReference type="ChEBI" id="CHEBI:29035"/>
    </cofactor>
</comment>
<feature type="domain" description="Mab-21-like HhH/H2TH-like" evidence="14">
    <location>
        <begin position="282"/>
        <end position="373"/>
    </location>
</feature>
<dbReference type="InterPro" id="IPR046906">
    <property type="entry name" value="Mab-21_HhH/H2TH-like"/>
</dbReference>
<evidence type="ECO:0000256" key="11">
    <source>
        <dbReference type="ARBA" id="ARBA00023211"/>
    </source>
</evidence>
<dbReference type="Gene3D" id="3.30.460.90">
    <property type="match status" value="1"/>
</dbReference>
<dbReference type="Pfam" id="PF03281">
    <property type="entry name" value="Mab-21"/>
    <property type="match status" value="1"/>
</dbReference>
<dbReference type="InterPro" id="IPR046903">
    <property type="entry name" value="Mab-21-like_nuc_Trfase"/>
</dbReference>
<keyword evidence="12" id="KW-0175">Coiled coil</keyword>
<evidence type="ECO:0000256" key="8">
    <source>
        <dbReference type="ARBA" id="ARBA00022840"/>
    </source>
</evidence>
<keyword evidence="8" id="KW-0067">ATP-binding</keyword>
<evidence type="ECO:0000259" key="13">
    <source>
        <dbReference type="Pfam" id="PF03281"/>
    </source>
</evidence>
<evidence type="ECO:0000256" key="4">
    <source>
        <dbReference type="ARBA" id="ARBA00022679"/>
    </source>
</evidence>
<evidence type="ECO:0000256" key="2">
    <source>
        <dbReference type="ARBA" id="ARBA00001946"/>
    </source>
</evidence>
<feature type="coiled-coil region" evidence="12">
    <location>
        <begin position="429"/>
        <end position="456"/>
    </location>
</feature>
<keyword evidence="15" id="KW-1185">Reference proteome</keyword>
<evidence type="ECO:0000256" key="10">
    <source>
        <dbReference type="ARBA" id="ARBA00023134"/>
    </source>
</evidence>
<evidence type="ECO:0000313" key="15">
    <source>
        <dbReference type="Proteomes" id="UP001652740"/>
    </source>
</evidence>
<protein>
    <submittedName>
        <fullName evidence="16">Cyclic GMP-AMP synthase-like receptor isoform X1</fullName>
    </submittedName>
</protein>
<keyword evidence="10" id="KW-0342">GTP-binding</keyword>
<dbReference type="Proteomes" id="UP001652740">
    <property type="component" value="Unplaced"/>
</dbReference>
<evidence type="ECO:0000256" key="3">
    <source>
        <dbReference type="ARBA" id="ARBA00008307"/>
    </source>
</evidence>